<dbReference type="EMBL" id="MUYB01000030">
    <property type="protein sequence ID" value="OOS02773.1"/>
    <property type="molecule type" value="Genomic_DNA"/>
</dbReference>
<evidence type="ECO:0000256" key="2">
    <source>
        <dbReference type="ARBA" id="ARBA00007362"/>
    </source>
</evidence>
<keyword evidence="3" id="KW-0813">Transport</keyword>
<evidence type="ECO:0000256" key="5">
    <source>
        <dbReference type="ARBA" id="ARBA00022692"/>
    </source>
</evidence>
<sequence length="294" mass="32807">MLKGICFSLSASILFGYLYYFSTLLLPLGGEDIFGFRIIFTLPFVIVAVLLFKQKRAFVEHLLRIKQTPYLFLVFLFNSAMLGVQMWLFLWAPNNGSAISVSLGYLLLPLVMVLVGRLIFKEHISQIKTLAVIIAALGVLFNIVVKGGLSWESLVVSLGYSAYFAIRKKFKIADLASFCLEMILLLPVCIYFAWQVDLTAIQQVNEQIFILLILLGLISGVALNTYILASNTLPINVLGLLGYAEPIMMVFVSLMIGETMDSGTYPLFICLLLSMVLILIEGIMRLKKHKSALL</sequence>
<evidence type="ECO:0000256" key="4">
    <source>
        <dbReference type="ARBA" id="ARBA00022475"/>
    </source>
</evidence>
<protein>
    <submittedName>
        <fullName evidence="10">EamA family transporter</fullName>
    </submittedName>
</protein>
<keyword evidence="4" id="KW-1003">Cell membrane</keyword>
<dbReference type="Pfam" id="PF00892">
    <property type="entry name" value="EamA"/>
    <property type="match status" value="1"/>
</dbReference>
<comment type="caution">
    <text evidence="10">The sequence shown here is derived from an EMBL/GenBank/DDBJ whole genome shotgun (WGS) entry which is preliminary data.</text>
</comment>
<evidence type="ECO:0000256" key="7">
    <source>
        <dbReference type="ARBA" id="ARBA00023136"/>
    </source>
</evidence>
<dbReference type="GO" id="GO:0005886">
    <property type="term" value="C:plasma membrane"/>
    <property type="evidence" value="ECO:0007669"/>
    <property type="project" value="UniProtKB-SubCell"/>
</dbReference>
<dbReference type="InterPro" id="IPR037185">
    <property type="entry name" value="EmrE-like"/>
</dbReference>
<dbReference type="NCBIfam" id="TIGR00688">
    <property type="entry name" value="rarD"/>
    <property type="match status" value="1"/>
</dbReference>
<accession>A0A1T0AXU3</accession>
<feature type="transmembrane region" description="Helical" evidence="8">
    <location>
        <begin position="72"/>
        <end position="92"/>
    </location>
</feature>
<reference evidence="10 11" key="1">
    <citation type="submission" date="2017-02" db="EMBL/GenBank/DDBJ databases">
        <title>Draft genome sequence of Haemophilus felis CCUG 31170 type strain.</title>
        <authorList>
            <person name="Engstrom-Jakobsson H."/>
            <person name="Salva-Serra F."/>
            <person name="Thorell K."/>
            <person name="Gonzales-Siles L."/>
            <person name="Karlsson R."/>
            <person name="Boulund F."/>
            <person name="Engstrand L."/>
            <person name="Kristiansson E."/>
            <person name="Moore E."/>
        </authorList>
    </citation>
    <scope>NUCLEOTIDE SEQUENCE [LARGE SCALE GENOMIC DNA]</scope>
    <source>
        <strain evidence="10 11">CCUG 31170</strain>
    </source>
</reference>
<dbReference type="InterPro" id="IPR004626">
    <property type="entry name" value="RarD"/>
</dbReference>
<keyword evidence="5 8" id="KW-0812">Transmembrane</keyword>
<comment type="similarity">
    <text evidence="2">Belongs to the EamA transporter family.</text>
</comment>
<dbReference type="InterPro" id="IPR000620">
    <property type="entry name" value="EamA_dom"/>
</dbReference>
<evidence type="ECO:0000256" key="6">
    <source>
        <dbReference type="ARBA" id="ARBA00022989"/>
    </source>
</evidence>
<feature type="domain" description="EamA" evidence="9">
    <location>
        <begin position="3"/>
        <end position="142"/>
    </location>
</feature>
<evidence type="ECO:0000313" key="11">
    <source>
        <dbReference type="Proteomes" id="UP000190023"/>
    </source>
</evidence>
<dbReference type="AlphaFoldDB" id="A0A1T0AXU3"/>
<gene>
    <name evidence="10" type="ORF">B0188_07700</name>
</gene>
<evidence type="ECO:0000259" key="9">
    <source>
        <dbReference type="Pfam" id="PF00892"/>
    </source>
</evidence>
<dbReference type="STRING" id="123822.B0188_07700"/>
<evidence type="ECO:0000256" key="3">
    <source>
        <dbReference type="ARBA" id="ARBA00022448"/>
    </source>
</evidence>
<feature type="transmembrane region" description="Helical" evidence="8">
    <location>
        <begin position="34"/>
        <end position="52"/>
    </location>
</feature>
<dbReference type="SUPFAM" id="SSF103481">
    <property type="entry name" value="Multidrug resistance efflux transporter EmrE"/>
    <property type="match status" value="1"/>
</dbReference>
<evidence type="ECO:0000256" key="8">
    <source>
        <dbReference type="SAM" id="Phobius"/>
    </source>
</evidence>
<feature type="transmembrane region" description="Helical" evidence="8">
    <location>
        <begin position="208"/>
        <end position="228"/>
    </location>
</feature>
<keyword evidence="6 8" id="KW-1133">Transmembrane helix</keyword>
<comment type="subcellular location">
    <subcellularLocation>
        <location evidence="1">Cell membrane</location>
        <topology evidence="1">Multi-pass membrane protein</topology>
    </subcellularLocation>
</comment>
<evidence type="ECO:0000313" key="10">
    <source>
        <dbReference type="EMBL" id="OOS02773.1"/>
    </source>
</evidence>
<feature type="transmembrane region" description="Helical" evidence="8">
    <location>
        <begin position="263"/>
        <end position="284"/>
    </location>
</feature>
<feature type="transmembrane region" description="Helical" evidence="8">
    <location>
        <begin position="7"/>
        <end position="28"/>
    </location>
</feature>
<feature type="transmembrane region" description="Helical" evidence="8">
    <location>
        <begin position="235"/>
        <end position="257"/>
    </location>
</feature>
<feature type="transmembrane region" description="Helical" evidence="8">
    <location>
        <begin position="98"/>
        <end position="120"/>
    </location>
</feature>
<name>A0A1T0AXU3_9PAST</name>
<proteinExistence type="inferred from homology"/>
<organism evidence="10 11">
    <name type="scientific">[Haemophilus] felis</name>
    <dbReference type="NCBI Taxonomy" id="123822"/>
    <lineage>
        <taxon>Bacteria</taxon>
        <taxon>Pseudomonadati</taxon>
        <taxon>Pseudomonadota</taxon>
        <taxon>Gammaproteobacteria</taxon>
        <taxon>Pasteurellales</taxon>
        <taxon>Pasteurellaceae</taxon>
    </lineage>
</organism>
<keyword evidence="7 8" id="KW-0472">Membrane</keyword>
<feature type="transmembrane region" description="Helical" evidence="8">
    <location>
        <begin position="178"/>
        <end position="196"/>
    </location>
</feature>
<dbReference type="Proteomes" id="UP000190023">
    <property type="component" value="Unassembled WGS sequence"/>
</dbReference>
<keyword evidence="11" id="KW-1185">Reference proteome</keyword>
<evidence type="ECO:0000256" key="1">
    <source>
        <dbReference type="ARBA" id="ARBA00004651"/>
    </source>
</evidence>
<feature type="transmembrane region" description="Helical" evidence="8">
    <location>
        <begin position="127"/>
        <end position="144"/>
    </location>
</feature>
<dbReference type="OrthoDB" id="3250831at2"/>